<comment type="caution">
    <text evidence="1">The sequence shown here is derived from an EMBL/GenBank/DDBJ whole genome shotgun (WGS) entry which is preliminary data.</text>
</comment>
<dbReference type="EMBL" id="CAJVQC010004396">
    <property type="protein sequence ID" value="CAG8540000.1"/>
    <property type="molecule type" value="Genomic_DNA"/>
</dbReference>
<keyword evidence="2" id="KW-1185">Reference proteome</keyword>
<evidence type="ECO:0000313" key="2">
    <source>
        <dbReference type="Proteomes" id="UP000789920"/>
    </source>
</evidence>
<protein>
    <submittedName>
        <fullName evidence="1">17041_t:CDS:1</fullName>
    </submittedName>
</protein>
<gene>
    <name evidence="1" type="ORF">RPERSI_LOCUS3510</name>
</gene>
<evidence type="ECO:0000313" key="1">
    <source>
        <dbReference type="EMBL" id="CAG8540000.1"/>
    </source>
</evidence>
<dbReference type="Proteomes" id="UP000789920">
    <property type="component" value="Unassembled WGS sequence"/>
</dbReference>
<organism evidence="1 2">
    <name type="scientific">Racocetra persica</name>
    <dbReference type="NCBI Taxonomy" id="160502"/>
    <lineage>
        <taxon>Eukaryota</taxon>
        <taxon>Fungi</taxon>
        <taxon>Fungi incertae sedis</taxon>
        <taxon>Mucoromycota</taxon>
        <taxon>Glomeromycotina</taxon>
        <taxon>Glomeromycetes</taxon>
        <taxon>Diversisporales</taxon>
        <taxon>Gigasporaceae</taxon>
        <taxon>Racocetra</taxon>
    </lineage>
</organism>
<accession>A0ACA9LMY9</accession>
<reference evidence="1" key="1">
    <citation type="submission" date="2021-06" db="EMBL/GenBank/DDBJ databases">
        <authorList>
            <person name="Kallberg Y."/>
            <person name="Tangrot J."/>
            <person name="Rosling A."/>
        </authorList>
    </citation>
    <scope>NUCLEOTIDE SEQUENCE</scope>
    <source>
        <strain evidence="1">MA461A</strain>
    </source>
</reference>
<proteinExistence type="predicted"/>
<sequence length="113" mass="12551">MAIMLNIQKQEVIISVLVDLRNLIVMSHNIKSAKLENDKLIIEYNNNQQTETKDINDAELQQIKSFSQKIGKNELSISDLENTNTGSPSKNKGNNCWSWILGIGGVLGVIIIG</sequence>
<name>A0ACA9LMY9_9GLOM</name>